<dbReference type="RefSeq" id="WP_124910328.1">
    <property type="nucleotide sequence ID" value="NZ_RQJP01000007.1"/>
</dbReference>
<name>A0A3P1CAN2_9BACT</name>
<evidence type="ECO:0000313" key="10">
    <source>
        <dbReference type="Proteomes" id="UP000274271"/>
    </source>
</evidence>
<dbReference type="GO" id="GO:0019842">
    <property type="term" value="F:vitamin binding"/>
    <property type="evidence" value="ECO:0007669"/>
    <property type="project" value="TreeGrafter"/>
</dbReference>
<dbReference type="EMBL" id="RQJP01000007">
    <property type="protein sequence ID" value="RRB10315.1"/>
    <property type="molecule type" value="Genomic_DNA"/>
</dbReference>
<dbReference type="InterPro" id="IPR011020">
    <property type="entry name" value="HTTM-like"/>
</dbReference>
<proteinExistence type="predicted"/>
<feature type="transmembrane region" description="Helical" evidence="7">
    <location>
        <begin position="298"/>
        <end position="320"/>
    </location>
</feature>
<evidence type="ECO:0000313" key="9">
    <source>
        <dbReference type="EMBL" id="RRB10315.1"/>
    </source>
</evidence>
<feature type="transmembrane region" description="Helical" evidence="7">
    <location>
        <begin position="252"/>
        <end position="277"/>
    </location>
</feature>
<keyword evidence="3 7" id="KW-1133">Transmembrane helix</keyword>
<evidence type="ECO:0000256" key="4">
    <source>
        <dbReference type="ARBA" id="ARBA00023136"/>
    </source>
</evidence>
<dbReference type="InterPro" id="IPR053934">
    <property type="entry name" value="HTTM_dom"/>
</dbReference>
<evidence type="ECO:0000256" key="7">
    <source>
        <dbReference type="SAM" id="Phobius"/>
    </source>
</evidence>
<feature type="transmembrane region" description="Helical" evidence="7">
    <location>
        <begin position="110"/>
        <end position="131"/>
    </location>
</feature>
<dbReference type="PANTHER" id="PTHR12639:SF7">
    <property type="entry name" value="HTTM DOMAIN-CONTAINING PROTEIN"/>
    <property type="match status" value="1"/>
</dbReference>
<dbReference type="AlphaFoldDB" id="A0A3P1CAN2"/>
<feature type="transmembrane region" description="Helical" evidence="7">
    <location>
        <begin position="63"/>
        <end position="84"/>
    </location>
</feature>
<keyword evidence="2 7" id="KW-0812">Transmembrane</keyword>
<keyword evidence="10" id="KW-1185">Reference proteome</keyword>
<dbReference type="InterPro" id="IPR053935">
    <property type="entry name" value="VKGC_lumenal_dom"/>
</dbReference>
<sequence length="449" mass="52234">MGRYLRTYTSAAPLSVFRIAFGLMIFGSVVRFWSKGWIDDFYIKPSFFFPYYGFEFIKPLGEYTYLLFVACGLSALLVAVGWFYRTASVLLFLSFTYIELMDKSTYLNHYYFVSLVAFLLLFLPANVYFSVDAHQNRTDSYDQIPRWTIDSLRLLMGIVYVYAGLAKLNSDWLLEALPLRIWLPGRNDLPIIGFLFNYRETAFTFSWLGALYDLSIPFFLLNRFTRPFAYVAVVVFHVLTVILFPIGMFPYIMIVAALIFFSAGFHQRIIAVLSRLLRLPAALVGSGKKKVYSGRQARLLLSGLAVFFVVQLLFPFRYALYPNELFWSEEGYRFSWRVMLMEKMGHVQFKVVDEKGQQIMVNNEDHLTRLQEKMMATQPDMLVQFAHYLRDYYARQGFQKPEVYVDTYVSLNGRLGKPYIDPTVNLAQETDSFTPKKWILPFGDEIKGL</sequence>
<comment type="subcellular location">
    <subcellularLocation>
        <location evidence="1">Endomembrane system</location>
        <topology evidence="1">Multi-pass membrane protein</topology>
    </subcellularLocation>
</comment>
<comment type="caution">
    <text evidence="9">The sequence shown here is derived from an EMBL/GenBank/DDBJ whole genome shotgun (WGS) entry which is preliminary data.</text>
</comment>
<dbReference type="GO" id="GO:0012505">
    <property type="term" value="C:endomembrane system"/>
    <property type="evidence" value="ECO:0007669"/>
    <property type="project" value="UniProtKB-SubCell"/>
</dbReference>
<dbReference type="Pfam" id="PF05090">
    <property type="entry name" value="HTTM"/>
    <property type="match status" value="1"/>
</dbReference>
<dbReference type="SMART" id="SM00752">
    <property type="entry name" value="HTTM"/>
    <property type="match status" value="1"/>
</dbReference>
<evidence type="ECO:0000256" key="5">
    <source>
        <dbReference type="ARBA" id="ARBA00023157"/>
    </source>
</evidence>
<gene>
    <name evidence="9" type="ORF">EHT87_29220</name>
</gene>
<keyword evidence="4 7" id="KW-0472">Membrane</keyword>
<dbReference type="Proteomes" id="UP000274271">
    <property type="component" value="Unassembled WGS sequence"/>
</dbReference>
<feature type="domain" description="HTTM-like" evidence="8">
    <location>
        <begin position="6"/>
        <end position="265"/>
    </location>
</feature>
<dbReference type="Pfam" id="PF22777">
    <property type="entry name" value="VKGC_lumenal_dom"/>
    <property type="match status" value="1"/>
</dbReference>
<evidence type="ECO:0000256" key="1">
    <source>
        <dbReference type="ARBA" id="ARBA00004127"/>
    </source>
</evidence>
<reference evidence="9 10" key="1">
    <citation type="submission" date="2018-11" db="EMBL/GenBank/DDBJ databases">
        <authorList>
            <person name="Zhou Z."/>
            <person name="Wang G."/>
        </authorList>
    </citation>
    <scope>NUCLEOTIDE SEQUENCE [LARGE SCALE GENOMIC DNA]</scope>
    <source>
        <strain evidence="9 10">KCTC42998</strain>
    </source>
</reference>
<dbReference type="GO" id="GO:0008488">
    <property type="term" value="F:gamma-glutamyl carboxylase activity"/>
    <property type="evidence" value="ECO:0007669"/>
    <property type="project" value="InterPro"/>
</dbReference>
<feature type="transmembrane region" description="Helical" evidence="7">
    <location>
        <begin position="228"/>
        <end position="246"/>
    </location>
</feature>
<evidence type="ECO:0000259" key="8">
    <source>
        <dbReference type="SMART" id="SM00752"/>
    </source>
</evidence>
<feature type="transmembrane region" description="Helical" evidence="7">
    <location>
        <begin position="202"/>
        <end position="221"/>
    </location>
</feature>
<feature type="transmembrane region" description="Helical" evidence="7">
    <location>
        <begin position="152"/>
        <end position="170"/>
    </location>
</feature>
<keyword evidence="6" id="KW-0456">Lyase</keyword>
<evidence type="ECO:0000256" key="2">
    <source>
        <dbReference type="ARBA" id="ARBA00022692"/>
    </source>
</evidence>
<dbReference type="PANTHER" id="PTHR12639">
    <property type="entry name" value="VITAMIN K-DEPENDENT GAMMA-CARBOXYLASE"/>
    <property type="match status" value="1"/>
</dbReference>
<protein>
    <submittedName>
        <fullName evidence="9">HTTM domain-containing protein</fullName>
    </submittedName>
</protein>
<keyword evidence="5" id="KW-1015">Disulfide bond</keyword>
<feature type="transmembrane region" description="Helical" evidence="7">
    <location>
        <begin position="12"/>
        <end position="34"/>
    </location>
</feature>
<accession>A0A3P1CAN2</accession>
<dbReference type="InterPro" id="IPR007782">
    <property type="entry name" value="VKG_COase"/>
</dbReference>
<evidence type="ECO:0000256" key="6">
    <source>
        <dbReference type="ARBA" id="ARBA00023239"/>
    </source>
</evidence>
<organism evidence="9 10">
    <name type="scientific">Larkinella knui</name>
    <dbReference type="NCBI Taxonomy" id="2025310"/>
    <lineage>
        <taxon>Bacteria</taxon>
        <taxon>Pseudomonadati</taxon>
        <taxon>Bacteroidota</taxon>
        <taxon>Cytophagia</taxon>
        <taxon>Cytophagales</taxon>
        <taxon>Spirosomataceae</taxon>
        <taxon>Larkinella</taxon>
    </lineage>
</organism>
<dbReference type="OrthoDB" id="341137at2"/>
<evidence type="ECO:0000256" key="3">
    <source>
        <dbReference type="ARBA" id="ARBA00022989"/>
    </source>
</evidence>